<dbReference type="Gene3D" id="3.40.50.2000">
    <property type="entry name" value="Glycogen Phosphorylase B"/>
    <property type="match status" value="2"/>
</dbReference>
<dbReference type="Pfam" id="PF13439">
    <property type="entry name" value="Glyco_transf_4"/>
    <property type="match status" value="1"/>
</dbReference>
<sequence length="396" mass="44029">MKILYHHRTRGDGAEGVHISEIVSALKGLGHDVEIVCPRSAARSPGLASTGTGSNRSALQPLKTLAKQAGEIAYNIVSFFRVRNGVRKHKPDFIYERYSSLNFGGIAAAKRMGVPVILEVNATFAGKFGSRHPVCFPGILEKTERYCLEQADGIVAVSHALRSCICERNVAPERIIVSPNAVNPKRVLEVDRKTARKSKRNQLNIRDDEIVVGFVGSLRQWHGIDFFADTMVDILSKNERVMFLIVGRGEYEDELRQRIASGGIQSRVKLLGAVPHSEVYPIVAAMDIGVMPDSNEFGSPMKILEYMGMGCVPVGPRLGPIEEIIEEGVTGKLFDRRNKISLINVIVDLSQNNEQRHQIASNAAEYVVRFRTWEINAQQIISLHEQILERPISKRI</sequence>
<evidence type="ECO:0000259" key="1">
    <source>
        <dbReference type="Pfam" id="PF13439"/>
    </source>
</evidence>
<dbReference type="EMBL" id="SJPW01000004">
    <property type="protein sequence ID" value="TWU54493.1"/>
    <property type="molecule type" value="Genomic_DNA"/>
</dbReference>
<dbReference type="InterPro" id="IPR028098">
    <property type="entry name" value="Glyco_trans_4-like_N"/>
</dbReference>
<dbReference type="Proteomes" id="UP000318288">
    <property type="component" value="Unassembled WGS sequence"/>
</dbReference>
<comment type="caution">
    <text evidence="2">The sequence shown here is derived from an EMBL/GenBank/DDBJ whole genome shotgun (WGS) entry which is preliminary data.</text>
</comment>
<keyword evidence="2" id="KW-0808">Transferase</keyword>
<name>A0A5C6EXY3_9BACT</name>
<evidence type="ECO:0000313" key="2">
    <source>
        <dbReference type="EMBL" id="TWU54493.1"/>
    </source>
</evidence>
<dbReference type="RefSeq" id="WP_146458708.1">
    <property type="nucleotide sequence ID" value="NZ_SJPW01000004.1"/>
</dbReference>
<dbReference type="CDD" id="cd03794">
    <property type="entry name" value="GT4_WbuB-like"/>
    <property type="match status" value="1"/>
</dbReference>
<dbReference type="GO" id="GO:0016757">
    <property type="term" value="F:glycosyltransferase activity"/>
    <property type="evidence" value="ECO:0007669"/>
    <property type="project" value="UniProtKB-KW"/>
</dbReference>
<gene>
    <name evidence="2" type="primary">kanE_2</name>
    <name evidence="2" type="ORF">Poly51_32120</name>
</gene>
<keyword evidence="2" id="KW-0328">Glycosyltransferase</keyword>
<dbReference type="AlphaFoldDB" id="A0A5C6EXY3"/>
<accession>A0A5C6EXY3</accession>
<dbReference type="OrthoDB" id="9813214at2"/>
<dbReference type="PANTHER" id="PTHR45947">
    <property type="entry name" value="SULFOQUINOVOSYL TRANSFERASE SQD2"/>
    <property type="match status" value="1"/>
</dbReference>
<proteinExistence type="predicted"/>
<dbReference type="EC" id="2.4.1.301" evidence="2"/>
<dbReference type="PANTHER" id="PTHR45947:SF3">
    <property type="entry name" value="SULFOQUINOVOSYL TRANSFERASE SQD2"/>
    <property type="match status" value="1"/>
</dbReference>
<reference evidence="2 3" key="1">
    <citation type="submission" date="2019-02" db="EMBL/GenBank/DDBJ databases">
        <title>Deep-cultivation of Planctomycetes and their phenomic and genomic characterization uncovers novel biology.</title>
        <authorList>
            <person name="Wiegand S."/>
            <person name="Jogler M."/>
            <person name="Boedeker C."/>
            <person name="Pinto D."/>
            <person name="Vollmers J."/>
            <person name="Rivas-Marin E."/>
            <person name="Kohn T."/>
            <person name="Peeters S.H."/>
            <person name="Heuer A."/>
            <person name="Rast P."/>
            <person name="Oberbeckmann S."/>
            <person name="Bunk B."/>
            <person name="Jeske O."/>
            <person name="Meyerdierks A."/>
            <person name="Storesund J.E."/>
            <person name="Kallscheuer N."/>
            <person name="Luecker S."/>
            <person name="Lage O.M."/>
            <person name="Pohl T."/>
            <person name="Merkel B.J."/>
            <person name="Hornburger P."/>
            <person name="Mueller R.-W."/>
            <person name="Bruemmer F."/>
            <person name="Labrenz M."/>
            <person name="Spormann A.M."/>
            <person name="Op Den Camp H."/>
            <person name="Overmann J."/>
            <person name="Amann R."/>
            <person name="Jetten M.S.M."/>
            <person name="Mascher T."/>
            <person name="Medema M.H."/>
            <person name="Devos D.P."/>
            <person name="Kaster A.-K."/>
            <person name="Ovreas L."/>
            <person name="Rohde M."/>
            <person name="Galperin M.Y."/>
            <person name="Jogler C."/>
        </authorList>
    </citation>
    <scope>NUCLEOTIDE SEQUENCE [LARGE SCALE GENOMIC DNA]</scope>
    <source>
        <strain evidence="2 3">Poly51</strain>
    </source>
</reference>
<evidence type="ECO:0000313" key="3">
    <source>
        <dbReference type="Proteomes" id="UP000318288"/>
    </source>
</evidence>
<keyword evidence="3" id="KW-1185">Reference proteome</keyword>
<dbReference type="InterPro" id="IPR050194">
    <property type="entry name" value="Glycosyltransferase_grp1"/>
</dbReference>
<protein>
    <submittedName>
        <fullName evidence="2">Alpha-D-kanosaminyltransferase</fullName>
        <ecNumber evidence="2">2.4.1.301</ecNumber>
    </submittedName>
</protein>
<organism evidence="2 3">
    <name type="scientific">Rubripirellula tenax</name>
    <dbReference type="NCBI Taxonomy" id="2528015"/>
    <lineage>
        <taxon>Bacteria</taxon>
        <taxon>Pseudomonadati</taxon>
        <taxon>Planctomycetota</taxon>
        <taxon>Planctomycetia</taxon>
        <taxon>Pirellulales</taxon>
        <taxon>Pirellulaceae</taxon>
        <taxon>Rubripirellula</taxon>
    </lineage>
</organism>
<feature type="domain" description="Glycosyltransferase subfamily 4-like N-terminal" evidence="1">
    <location>
        <begin position="16"/>
        <end position="186"/>
    </location>
</feature>
<dbReference type="SUPFAM" id="SSF53756">
    <property type="entry name" value="UDP-Glycosyltransferase/glycogen phosphorylase"/>
    <property type="match status" value="1"/>
</dbReference>
<dbReference type="Pfam" id="PF13692">
    <property type="entry name" value="Glyco_trans_1_4"/>
    <property type="match status" value="1"/>
</dbReference>